<comment type="caution">
    <text evidence="7">The sequence shown here is derived from an EMBL/GenBank/DDBJ whole genome shotgun (WGS) entry which is preliminary data.</text>
</comment>
<evidence type="ECO:0000313" key="7">
    <source>
        <dbReference type="EMBL" id="PKY92146.1"/>
    </source>
</evidence>
<keyword evidence="3 6" id="KW-0378">Hydrolase</keyword>
<comment type="cofactor">
    <cofactor evidence="6">
        <name>Fe(2+)</name>
        <dbReference type="ChEBI" id="CHEBI:29033"/>
    </cofactor>
    <text evidence="6">Binds 1 Fe(2+) ion.</text>
</comment>
<gene>
    <name evidence="6" type="primary">def</name>
    <name evidence="7" type="ORF">CYJ27_01545</name>
</gene>
<evidence type="ECO:0000256" key="5">
    <source>
        <dbReference type="ARBA" id="ARBA00023004"/>
    </source>
</evidence>
<dbReference type="EMBL" id="PKGZ01000001">
    <property type="protein sequence ID" value="PKY92146.1"/>
    <property type="molecule type" value="Genomic_DNA"/>
</dbReference>
<dbReference type="EC" id="3.5.1.88" evidence="6"/>
<comment type="function">
    <text evidence="6">Removes the formyl group from the N-terminal Met of newly synthesized proteins. Requires at least a dipeptide for an efficient rate of reaction. N-terminal L-methionine is a prerequisite for activity but the enzyme has broad specificity at other positions.</text>
</comment>
<feature type="binding site" evidence="6">
    <location>
        <position position="116"/>
    </location>
    <ligand>
        <name>Fe cation</name>
        <dbReference type="ChEBI" id="CHEBI:24875"/>
    </ligand>
</feature>
<proteinExistence type="inferred from homology"/>
<evidence type="ECO:0000256" key="2">
    <source>
        <dbReference type="ARBA" id="ARBA00022723"/>
    </source>
</evidence>
<reference evidence="7 8" key="1">
    <citation type="submission" date="2017-12" db="EMBL/GenBank/DDBJ databases">
        <title>Phylogenetic diversity of female urinary microbiome.</title>
        <authorList>
            <person name="Thomas-White K."/>
            <person name="Wolfe A.J."/>
        </authorList>
    </citation>
    <scope>NUCLEOTIDE SEQUENCE [LARGE SCALE GENOMIC DNA]</scope>
    <source>
        <strain evidence="7 8">UMB0844</strain>
    </source>
</reference>
<dbReference type="PANTHER" id="PTHR10458:SF8">
    <property type="entry name" value="PEPTIDE DEFORMYLASE 2"/>
    <property type="match status" value="1"/>
</dbReference>
<feature type="binding site" evidence="6">
    <location>
        <position position="163"/>
    </location>
    <ligand>
        <name>Fe cation</name>
        <dbReference type="ChEBI" id="CHEBI:24875"/>
    </ligand>
</feature>
<dbReference type="SUPFAM" id="SSF56420">
    <property type="entry name" value="Peptide deformylase"/>
    <property type="match status" value="1"/>
</dbReference>
<dbReference type="Proteomes" id="UP000234775">
    <property type="component" value="Unassembled WGS sequence"/>
</dbReference>
<sequence length="192" mass="21817">MYYMNDITRDGEPVLRQVSEKIEFPLTKNDLQLAHDMMEYLYNSQDPKIGKEMGLRAGVGLAAPQVGVGRQMIALLVPKLDPNAYADDFDLEKVMVNPKIVSHSAEKICLKEGEGCLSVDDDVPGYVPRYARITVTYQDIQGNSYKNRFKGYPAIVLQHEIDHLNGHLYYDRINHESPFTLGDLTYLLGEEY</sequence>
<dbReference type="FunFam" id="3.90.45.10:FF:000002">
    <property type="entry name" value="Peptide deformylase"/>
    <property type="match status" value="1"/>
</dbReference>
<dbReference type="GO" id="GO:0006412">
    <property type="term" value="P:translation"/>
    <property type="evidence" value="ECO:0007669"/>
    <property type="project" value="UniProtKB-UniRule"/>
</dbReference>
<feature type="binding site" evidence="6">
    <location>
        <position position="159"/>
    </location>
    <ligand>
        <name>Fe cation</name>
        <dbReference type="ChEBI" id="CHEBI:24875"/>
    </ligand>
</feature>
<keyword evidence="2 6" id="KW-0479">Metal-binding</keyword>
<dbReference type="PANTHER" id="PTHR10458">
    <property type="entry name" value="PEPTIDE DEFORMYLASE"/>
    <property type="match status" value="1"/>
</dbReference>
<dbReference type="AlphaFoldDB" id="A0A2I1K941"/>
<protein>
    <recommendedName>
        <fullName evidence="6">Peptide deformylase</fullName>
        <shortName evidence="6">PDF</shortName>
        <ecNumber evidence="6">3.5.1.88</ecNumber>
    </recommendedName>
    <alternativeName>
        <fullName evidence="6">Polypeptide deformylase</fullName>
    </alternativeName>
</protein>
<dbReference type="CDD" id="cd00487">
    <property type="entry name" value="Pep_deformylase"/>
    <property type="match status" value="1"/>
</dbReference>
<dbReference type="NCBIfam" id="TIGR00079">
    <property type="entry name" value="pept_deformyl"/>
    <property type="match status" value="1"/>
</dbReference>
<keyword evidence="5 6" id="KW-0408">Iron</keyword>
<keyword evidence="8" id="KW-1185">Reference proteome</keyword>
<dbReference type="HAMAP" id="MF_00163">
    <property type="entry name" value="Pep_deformylase"/>
    <property type="match status" value="1"/>
</dbReference>
<evidence type="ECO:0000256" key="6">
    <source>
        <dbReference type="HAMAP-Rule" id="MF_00163"/>
    </source>
</evidence>
<dbReference type="RefSeq" id="WP_101659502.1">
    <property type="nucleotide sequence ID" value="NZ_PKGZ01000001.1"/>
</dbReference>
<evidence type="ECO:0000256" key="4">
    <source>
        <dbReference type="ARBA" id="ARBA00022917"/>
    </source>
</evidence>
<feature type="active site" evidence="6">
    <location>
        <position position="160"/>
    </location>
</feature>
<dbReference type="Pfam" id="PF01327">
    <property type="entry name" value="Pep_deformylase"/>
    <property type="match status" value="1"/>
</dbReference>
<keyword evidence="4 6" id="KW-0648">Protein biosynthesis</keyword>
<dbReference type="InterPro" id="IPR023635">
    <property type="entry name" value="Peptide_deformylase"/>
</dbReference>
<dbReference type="InterPro" id="IPR036821">
    <property type="entry name" value="Peptide_deformylase_sf"/>
</dbReference>
<dbReference type="PIRSF" id="PIRSF004749">
    <property type="entry name" value="Pep_def"/>
    <property type="match status" value="1"/>
</dbReference>
<dbReference type="GO" id="GO:0046872">
    <property type="term" value="F:metal ion binding"/>
    <property type="evidence" value="ECO:0007669"/>
    <property type="project" value="UniProtKB-KW"/>
</dbReference>
<name>A0A2I1K941_9LACT</name>
<accession>A0A2I1K941</accession>
<evidence type="ECO:0000256" key="1">
    <source>
        <dbReference type="ARBA" id="ARBA00010759"/>
    </source>
</evidence>
<evidence type="ECO:0000256" key="3">
    <source>
        <dbReference type="ARBA" id="ARBA00022801"/>
    </source>
</evidence>
<evidence type="ECO:0000313" key="8">
    <source>
        <dbReference type="Proteomes" id="UP000234775"/>
    </source>
</evidence>
<dbReference type="PRINTS" id="PR01576">
    <property type="entry name" value="PDEFORMYLASE"/>
</dbReference>
<dbReference type="Gene3D" id="3.90.45.10">
    <property type="entry name" value="Peptide deformylase"/>
    <property type="match status" value="1"/>
</dbReference>
<organism evidence="7 8">
    <name type="scientific">Aerococcus christensenii</name>
    <dbReference type="NCBI Taxonomy" id="87541"/>
    <lineage>
        <taxon>Bacteria</taxon>
        <taxon>Bacillati</taxon>
        <taxon>Bacillota</taxon>
        <taxon>Bacilli</taxon>
        <taxon>Lactobacillales</taxon>
        <taxon>Aerococcaceae</taxon>
        <taxon>Aerococcus</taxon>
    </lineage>
</organism>
<dbReference type="GO" id="GO:0042586">
    <property type="term" value="F:peptide deformylase activity"/>
    <property type="evidence" value="ECO:0007669"/>
    <property type="project" value="UniProtKB-UniRule"/>
</dbReference>
<comment type="catalytic activity">
    <reaction evidence="6">
        <text>N-terminal N-formyl-L-methionyl-[peptide] + H2O = N-terminal L-methionyl-[peptide] + formate</text>
        <dbReference type="Rhea" id="RHEA:24420"/>
        <dbReference type="Rhea" id="RHEA-COMP:10639"/>
        <dbReference type="Rhea" id="RHEA-COMP:10640"/>
        <dbReference type="ChEBI" id="CHEBI:15377"/>
        <dbReference type="ChEBI" id="CHEBI:15740"/>
        <dbReference type="ChEBI" id="CHEBI:49298"/>
        <dbReference type="ChEBI" id="CHEBI:64731"/>
        <dbReference type="EC" id="3.5.1.88"/>
    </reaction>
</comment>
<comment type="similarity">
    <text evidence="1 6">Belongs to the polypeptide deformylase family.</text>
</comment>